<dbReference type="STRING" id="47854.GA0070603_3573"/>
<feature type="domain" description="DUF559" evidence="1">
    <location>
        <begin position="263"/>
        <end position="337"/>
    </location>
</feature>
<gene>
    <name evidence="2" type="ORF">GA0070603_3573</name>
</gene>
<dbReference type="AlphaFoldDB" id="A0A1C6VAM6"/>
<dbReference type="InterPro" id="IPR007569">
    <property type="entry name" value="DUF559"/>
</dbReference>
<sequence>MGASSFQDLFFVHRGGGHGARSGRVGRVKASWAALRRAVPGDDADELARLLFRQEDVISLAQAREHLTRKAIRHRVATGRWRQVHRGILVAHNGPVTAAQRRWIAVLAAGPTALLGGLSAAQAGGLRGFPDRVVHLLLPAAVRRAPLPAGVRAHRTSHLPDRDVYRRGQPPRTAAARSIIDSAQWAPNDEQARAVVAAAFQQRLVGGDDLHEVVDRLPRLRRRRLILATATDAAGGAHSLGELDLLSLVRRAGLPEPTRQQVRRDAAGRRRYLDAYFEEWRVHVEVDGGQHLDPAHAWADMRRQNDLWVEGDRVLRFPSWALRAHPEAVVAQLRAALRAAGWRG</sequence>
<proteinExistence type="predicted"/>
<organism evidence="2 3">
    <name type="scientific">Micromonospora chersina</name>
    <dbReference type="NCBI Taxonomy" id="47854"/>
    <lineage>
        <taxon>Bacteria</taxon>
        <taxon>Bacillati</taxon>
        <taxon>Actinomycetota</taxon>
        <taxon>Actinomycetes</taxon>
        <taxon>Micromonosporales</taxon>
        <taxon>Micromonosporaceae</taxon>
        <taxon>Micromonospora</taxon>
    </lineage>
</organism>
<dbReference type="EMBL" id="FMIB01000002">
    <property type="protein sequence ID" value="SCL63315.1"/>
    <property type="molecule type" value="Genomic_DNA"/>
</dbReference>
<name>A0A1C6VAM6_9ACTN</name>
<protein>
    <recommendedName>
        <fullName evidence="1">DUF559 domain-containing protein</fullName>
    </recommendedName>
</protein>
<evidence type="ECO:0000313" key="2">
    <source>
        <dbReference type="EMBL" id="SCL63315.1"/>
    </source>
</evidence>
<evidence type="ECO:0000313" key="3">
    <source>
        <dbReference type="Proteomes" id="UP000198605"/>
    </source>
</evidence>
<dbReference type="Proteomes" id="UP000198605">
    <property type="component" value="Unassembled WGS sequence"/>
</dbReference>
<dbReference type="Pfam" id="PF04480">
    <property type="entry name" value="DUF559"/>
    <property type="match status" value="1"/>
</dbReference>
<keyword evidence="3" id="KW-1185">Reference proteome</keyword>
<reference evidence="3" key="1">
    <citation type="submission" date="2016-06" db="EMBL/GenBank/DDBJ databases">
        <authorList>
            <person name="Varghese N."/>
            <person name="Submissions Spin"/>
        </authorList>
    </citation>
    <scope>NUCLEOTIDE SEQUENCE [LARGE SCALE GENOMIC DNA]</scope>
    <source>
        <strain evidence="3">DSM 44151</strain>
    </source>
</reference>
<evidence type="ECO:0000259" key="1">
    <source>
        <dbReference type="Pfam" id="PF04480"/>
    </source>
</evidence>
<accession>A0A1C6VAM6</accession>